<dbReference type="AlphaFoldDB" id="A0A0F8YG74"/>
<evidence type="ECO:0008006" key="2">
    <source>
        <dbReference type="Google" id="ProtNLM"/>
    </source>
</evidence>
<dbReference type="InterPro" id="IPR011051">
    <property type="entry name" value="RmlC_Cupin_sf"/>
</dbReference>
<organism evidence="1">
    <name type="scientific">marine sediment metagenome</name>
    <dbReference type="NCBI Taxonomy" id="412755"/>
    <lineage>
        <taxon>unclassified sequences</taxon>
        <taxon>metagenomes</taxon>
        <taxon>ecological metagenomes</taxon>
    </lineage>
</organism>
<evidence type="ECO:0000313" key="1">
    <source>
        <dbReference type="EMBL" id="KKK80377.1"/>
    </source>
</evidence>
<comment type="caution">
    <text evidence="1">The sequence shown here is derived from an EMBL/GenBank/DDBJ whole genome shotgun (WGS) entry which is preliminary data.</text>
</comment>
<sequence length="154" mass="17469">MIAEIKQTNLSEQIGCREQILAFEEMMKEHPDAVEGNVMPLKHSFSPGIYMREVFLPKGMLLTGKIHRHEHPNVLLKGKIEMVTESGGVETMQAPQAMISPAGTKRVIHVLEDVVWITFHHNPNNETDIDKLEKEIVVDNYTELPEAEQCLSLQ</sequence>
<dbReference type="SUPFAM" id="SSF51182">
    <property type="entry name" value="RmlC-like cupins"/>
    <property type="match status" value="1"/>
</dbReference>
<protein>
    <recommendedName>
        <fullName evidence="2">Cupin 2 conserved barrel domain-containing protein</fullName>
    </recommendedName>
</protein>
<proteinExistence type="predicted"/>
<reference evidence="1" key="1">
    <citation type="journal article" date="2015" name="Nature">
        <title>Complex archaea that bridge the gap between prokaryotes and eukaryotes.</title>
        <authorList>
            <person name="Spang A."/>
            <person name="Saw J.H."/>
            <person name="Jorgensen S.L."/>
            <person name="Zaremba-Niedzwiedzka K."/>
            <person name="Martijn J."/>
            <person name="Lind A.E."/>
            <person name="van Eijk R."/>
            <person name="Schleper C."/>
            <person name="Guy L."/>
            <person name="Ettema T.J."/>
        </authorList>
    </citation>
    <scope>NUCLEOTIDE SEQUENCE</scope>
</reference>
<dbReference type="EMBL" id="LAZR01053608">
    <property type="protein sequence ID" value="KKK80377.1"/>
    <property type="molecule type" value="Genomic_DNA"/>
</dbReference>
<accession>A0A0F8YG74</accession>
<gene>
    <name evidence="1" type="ORF">LCGC14_2824100</name>
</gene>
<name>A0A0F8YG74_9ZZZZ</name>